<dbReference type="AlphaFoldDB" id="A0A381MY54"/>
<sequence>MVFFELFILITSFYYLFWIGNLFIDFFGDYLAK</sequence>
<organism evidence="2">
    <name type="scientific">marine metagenome</name>
    <dbReference type="NCBI Taxonomy" id="408172"/>
    <lineage>
        <taxon>unclassified sequences</taxon>
        <taxon>metagenomes</taxon>
        <taxon>ecological metagenomes</taxon>
    </lineage>
</organism>
<reference evidence="2" key="1">
    <citation type="submission" date="2018-05" db="EMBL/GenBank/DDBJ databases">
        <authorList>
            <person name="Lanie J.A."/>
            <person name="Ng W.-L."/>
            <person name="Kazmierczak K.M."/>
            <person name="Andrzejewski T.M."/>
            <person name="Davidsen T.M."/>
            <person name="Wayne K.J."/>
            <person name="Tettelin H."/>
            <person name="Glass J.I."/>
            <person name="Rusch D."/>
            <person name="Podicherti R."/>
            <person name="Tsui H.-C.T."/>
            <person name="Winkler M.E."/>
        </authorList>
    </citation>
    <scope>NUCLEOTIDE SEQUENCE</scope>
</reference>
<feature type="transmembrane region" description="Helical" evidence="1">
    <location>
        <begin position="6"/>
        <end position="27"/>
    </location>
</feature>
<evidence type="ECO:0000256" key="1">
    <source>
        <dbReference type="SAM" id="Phobius"/>
    </source>
</evidence>
<keyword evidence="1" id="KW-0472">Membrane</keyword>
<proteinExistence type="predicted"/>
<keyword evidence="1" id="KW-0812">Transmembrane</keyword>
<dbReference type="EMBL" id="UINC01000008">
    <property type="protein sequence ID" value="SUZ47272.1"/>
    <property type="molecule type" value="Genomic_DNA"/>
</dbReference>
<name>A0A381MY54_9ZZZZ</name>
<keyword evidence="1" id="KW-1133">Transmembrane helix</keyword>
<evidence type="ECO:0000313" key="2">
    <source>
        <dbReference type="EMBL" id="SUZ47272.1"/>
    </source>
</evidence>
<protein>
    <submittedName>
        <fullName evidence="2">Uncharacterized protein</fullName>
    </submittedName>
</protein>
<accession>A0A381MY54</accession>
<gene>
    <name evidence="2" type="ORF">METZ01_LOCUS126</name>
</gene>